<protein>
    <recommendedName>
        <fullName evidence="2">YqgF/RNase H-like domain-containing protein</fullName>
    </recommendedName>
</protein>
<dbReference type="InterPro" id="IPR037027">
    <property type="entry name" value="YqgF/RNaseH-like_dom_sf"/>
</dbReference>
<sequence length="226" mass="25819">MCLDINDERVGVALASHPSPNNAVHKLDSIPYMAVKAKKLAPIKRYDENDRVGFELEQIVREHRIGAFVVGWPLQPDGRPGGPCGKVLHLLDQLAERRNPFLSKARPFALWDERDIPRDLLEENLIRNAQDTEVDRWGRSSAFWKTPSHEMGNYVYRSGDQFYHKSTNDSEAAGMVLKHFMDSHWAPEDKSTEVHFNDASTACAFDHAVDEYPEEDEQLYIQSSLL</sequence>
<gene>
    <name evidence="1" type="ORF">OSIN01602_LOCUS5656</name>
</gene>
<dbReference type="GO" id="GO:0006139">
    <property type="term" value="P:nucleobase-containing compound metabolic process"/>
    <property type="evidence" value="ECO:0007669"/>
    <property type="project" value="InterPro"/>
</dbReference>
<dbReference type="EMBL" id="HBGO01010194">
    <property type="protein sequence ID" value="CAD9330502.1"/>
    <property type="molecule type" value="Transcribed_RNA"/>
</dbReference>
<dbReference type="AlphaFoldDB" id="A0A7S1Z7E5"/>
<proteinExistence type="predicted"/>
<dbReference type="InterPro" id="IPR012337">
    <property type="entry name" value="RNaseH-like_sf"/>
</dbReference>
<organism evidence="1">
    <name type="scientific">Trieres chinensis</name>
    <name type="common">Marine centric diatom</name>
    <name type="synonym">Odontella sinensis</name>
    <dbReference type="NCBI Taxonomy" id="1514140"/>
    <lineage>
        <taxon>Eukaryota</taxon>
        <taxon>Sar</taxon>
        <taxon>Stramenopiles</taxon>
        <taxon>Ochrophyta</taxon>
        <taxon>Bacillariophyta</taxon>
        <taxon>Mediophyceae</taxon>
        <taxon>Biddulphiophycidae</taxon>
        <taxon>Eupodiscales</taxon>
        <taxon>Parodontellaceae</taxon>
        <taxon>Trieres</taxon>
    </lineage>
</organism>
<accession>A0A7S1Z7E5</accession>
<dbReference type="SUPFAM" id="SSF53098">
    <property type="entry name" value="Ribonuclease H-like"/>
    <property type="match status" value="1"/>
</dbReference>
<evidence type="ECO:0000313" key="1">
    <source>
        <dbReference type="EMBL" id="CAD9330502.1"/>
    </source>
</evidence>
<evidence type="ECO:0008006" key="2">
    <source>
        <dbReference type="Google" id="ProtNLM"/>
    </source>
</evidence>
<name>A0A7S1Z7E5_TRICV</name>
<reference evidence="1" key="1">
    <citation type="submission" date="2021-01" db="EMBL/GenBank/DDBJ databases">
        <authorList>
            <person name="Corre E."/>
            <person name="Pelletier E."/>
            <person name="Niang G."/>
            <person name="Scheremetjew M."/>
            <person name="Finn R."/>
            <person name="Kale V."/>
            <person name="Holt S."/>
            <person name="Cochrane G."/>
            <person name="Meng A."/>
            <person name="Brown T."/>
            <person name="Cohen L."/>
        </authorList>
    </citation>
    <scope>NUCLEOTIDE SEQUENCE</scope>
    <source>
        <strain evidence="1">Grunow 1884</strain>
    </source>
</reference>
<dbReference type="Gene3D" id="3.30.420.140">
    <property type="entry name" value="YqgF/RNase H-like domain"/>
    <property type="match status" value="1"/>
</dbReference>